<evidence type="ECO:0008006" key="3">
    <source>
        <dbReference type="Google" id="ProtNLM"/>
    </source>
</evidence>
<dbReference type="Proteomes" id="UP000241890">
    <property type="component" value="Unassembled WGS sequence"/>
</dbReference>
<dbReference type="InParanoid" id="A0A2R5GFJ2"/>
<keyword evidence="2" id="KW-1185">Reference proteome</keyword>
<gene>
    <name evidence="1" type="ORF">FCC1311_055572</name>
</gene>
<dbReference type="EMBL" id="BEYU01000056">
    <property type="protein sequence ID" value="GBG29335.1"/>
    <property type="molecule type" value="Genomic_DNA"/>
</dbReference>
<accession>A0A2R5GFJ2</accession>
<evidence type="ECO:0000313" key="2">
    <source>
        <dbReference type="Proteomes" id="UP000241890"/>
    </source>
</evidence>
<dbReference type="Pfam" id="PF13692">
    <property type="entry name" value="Glyco_trans_1_4"/>
    <property type="match status" value="1"/>
</dbReference>
<dbReference type="Gene3D" id="3.40.50.2000">
    <property type="entry name" value="Glycogen Phosphorylase B"/>
    <property type="match status" value="1"/>
</dbReference>
<dbReference type="OrthoDB" id="205194at2759"/>
<proteinExistence type="predicted"/>
<comment type="caution">
    <text evidence="1">The sequence shown here is derived from an EMBL/GenBank/DDBJ whole genome shotgun (WGS) entry which is preliminary data.</text>
</comment>
<protein>
    <recommendedName>
        <fullName evidence="3">Glycosyltransferase</fullName>
    </recommendedName>
</protein>
<sequence>MRLAKEVWKENVSFGTISKPKAKYAKALRHKLGVEVVECPSNRAETFRATLETVKPSVVVFDTFVTEEIFSWQVQQTLPEALRVLDTQDLHSLRRARQAAQSAGASVEKVVGTTPGVSDPMLLRELAALHRSDLGLFVSAQEVELCAESYGIPRRKLGLAPLLGFARDEKASQQRFEDTSDFYTIGNFRHVPNRDATFWLAETLWPEIRRRLPHAKLHIYGAYVDGPILKLHQPEAGFHVHGYLRDVRTLSQYRVCLAPLRFGAGIKGKITEAWSLGVPVATTTVGGESMSIPAEHLASDAESLVSYAVNLHEDPAAWAAGRDLGFANLNGVFSREVMAESLRGRIDRAEADLVSARDRDFVQAMLFSQSQRATEFFARWVELKETTAAKTN</sequence>
<evidence type="ECO:0000313" key="1">
    <source>
        <dbReference type="EMBL" id="GBG29335.1"/>
    </source>
</evidence>
<reference evidence="1 2" key="1">
    <citation type="submission" date="2017-12" db="EMBL/GenBank/DDBJ databases">
        <title>Sequencing, de novo assembly and annotation of complete genome of a new Thraustochytrid species, strain FCC1311.</title>
        <authorList>
            <person name="Sedici K."/>
            <person name="Godart F."/>
            <person name="Aiese Cigliano R."/>
            <person name="Sanseverino W."/>
            <person name="Barakat M."/>
            <person name="Ortet P."/>
            <person name="Marechal E."/>
            <person name="Cagnac O."/>
            <person name="Amato A."/>
        </authorList>
    </citation>
    <scope>NUCLEOTIDE SEQUENCE [LARGE SCALE GENOMIC DNA]</scope>
</reference>
<name>A0A2R5GFJ2_9STRA</name>
<dbReference type="AlphaFoldDB" id="A0A2R5GFJ2"/>
<organism evidence="1 2">
    <name type="scientific">Hondaea fermentalgiana</name>
    <dbReference type="NCBI Taxonomy" id="2315210"/>
    <lineage>
        <taxon>Eukaryota</taxon>
        <taxon>Sar</taxon>
        <taxon>Stramenopiles</taxon>
        <taxon>Bigyra</taxon>
        <taxon>Labyrinthulomycetes</taxon>
        <taxon>Thraustochytrida</taxon>
        <taxon>Thraustochytriidae</taxon>
        <taxon>Hondaea</taxon>
    </lineage>
</organism>
<dbReference type="SUPFAM" id="SSF53756">
    <property type="entry name" value="UDP-Glycosyltransferase/glycogen phosphorylase"/>
    <property type="match status" value="1"/>
</dbReference>